<dbReference type="Proteomes" id="UP000565468">
    <property type="component" value="Unassembled WGS sequence"/>
</dbReference>
<dbReference type="Gene3D" id="3.40.50.620">
    <property type="entry name" value="HUPs"/>
    <property type="match status" value="1"/>
</dbReference>
<evidence type="ECO:0000259" key="8">
    <source>
        <dbReference type="PROSITE" id="PS51645"/>
    </source>
</evidence>
<dbReference type="InterPro" id="IPR002081">
    <property type="entry name" value="Cryptochrome/DNA_photolyase_1"/>
</dbReference>
<evidence type="ECO:0000256" key="3">
    <source>
        <dbReference type="ARBA" id="ARBA00022630"/>
    </source>
</evidence>
<feature type="binding site" evidence="6">
    <location>
        <position position="282"/>
    </location>
    <ligand>
        <name>FAD</name>
        <dbReference type="ChEBI" id="CHEBI:57692"/>
    </ligand>
</feature>
<evidence type="ECO:0000256" key="5">
    <source>
        <dbReference type="ARBA" id="ARBA00022991"/>
    </source>
</evidence>
<evidence type="ECO:0000313" key="10">
    <source>
        <dbReference type="Proteomes" id="UP000565468"/>
    </source>
</evidence>
<feature type="binding site" evidence="6">
    <location>
        <begin position="285"/>
        <end position="292"/>
    </location>
    <ligand>
        <name>FAD</name>
        <dbReference type="ChEBI" id="CHEBI:57692"/>
    </ligand>
</feature>
<dbReference type="PANTHER" id="PTHR11455:SF22">
    <property type="entry name" value="CRYPTOCHROME DASH"/>
    <property type="match status" value="1"/>
</dbReference>
<dbReference type="Gene3D" id="1.25.40.80">
    <property type="match status" value="1"/>
</dbReference>
<keyword evidence="3 6" id="KW-0285">Flavoprotein</keyword>
<dbReference type="EMBL" id="JABBPN010000003">
    <property type="protein sequence ID" value="NMO95065.1"/>
    <property type="molecule type" value="Genomic_DNA"/>
</dbReference>
<dbReference type="InterPro" id="IPR005101">
    <property type="entry name" value="Cryptochr/Photolyase_FAD-bd"/>
</dbReference>
<evidence type="ECO:0000256" key="1">
    <source>
        <dbReference type="ARBA" id="ARBA00005862"/>
    </source>
</evidence>
<dbReference type="SUPFAM" id="SSF48173">
    <property type="entry name" value="Cryptochrome/photolyase FAD-binding domain"/>
    <property type="match status" value="1"/>
</dbReference>
<proteinExistence type="inferred from homology"/>
<evidence type="ECO:0000313" key="9">
    <source>
        <dbReference type="EMBL" id="NMO95065.1"/>
    </source>
</evidence>
<comment type="similarity">
    <text evidence="1 7">Belongs to the DNA photolyase class-1 family.</text>
</comment>
<evidence type="ECO:0000256" key="6">
    <source>
        <dbReference type="PIRSR" id="PIRSR602081-1"/>
    </source>
</evidence>
<dbReference type="InterPro" id="IPR014729">
    <property type="entry name" value="Rossmann-like_a/b/a_fold"/>
</dbReference>
<dbReference type="AlphaFoldDB" id="A0A848M2T5"/>
<sequence>MECSLVWFRKDLRVHDHEPLLRASASGRPVAGLYCFDPRDYGVTSFGFPKTGAHRARFLIESVKELRDNLHKLGMKLIVRMGRPEQVIEELAASGNLDIQEVYYHDELGSEEEETVKLVKSQHPGLAFHGFDGHSLVHPEDLPFPLEDLPKLYTPFQKIILRSQEQCVRPLLPLPKRQEAVIAAEEGDIPNLDQLGLDSSMLPSDPVFRGGSSEGRKRLKHYFYDHQHVSRYGETRNGLLEYDDSSKLSPYLALGCLSPRVVYWGLKDYEQSIAMNESTQGFMAELLWREYFIYVHRKYGDRIFFAGGLDDKKLPLSRDEKRIRAWCSGETGYPFVDANMRELQQSGWMSNRGRQNTASFLAKNLGVDWRAGAEWFESSLLDYDVSVNYGNWCYNSAVGNDTRPYRIFNVTKQGNDYDPQGAYARKWLPELQAIPSERIYEVPEFTLFDQLEYGVTLGEDYPHPIVEWMASVTAFRARLKAEKE</sequence>
<evidence type="ECO:0000256" key="2">
    <source>
        <dbReference type="ARBA" id="ARBA00017881"/>
    </source>
</evidence>
<feature type="binding site" evidence="6">
    <location>
        <begin position="245"/>
        <end position="249"/>
    </location>
    <ligand>
        <name>FAD</name>
        <dbReference type="ChEBI" id="CHEBI:57692"/>
    </ligand>
</feature>
<dbReference type="InterPro" id="IPR036155">
    <property type="entry name" value="Crypto/Photolyase_N_sf"/>
</dbReference>
<dbReference type="SUPFAM" id="SSF52425">
    <property type="entry name" value="Cryptochrome/photolyase, N-terminal domain"/>
    <property type="match status" value="1"/>
</dbReference>
<comment type="cofactor">
    <cofactor evidence="6 7">
        <name>FAD</name>
        <dbReference type="ChEBI" id="CHEBI:57692"/>
    </cofactor>
    <text evidence="6 7">Binds 1 FAD per subunit.</text>
</comment>
<keyword evidence="10" id="KW-1185">Reference proteome</keyword>
<evidence type="ECO:0000256" key="4">
    <source>
        <dbReference type="ARBA" id="ARBA00022827"/>
    </source>
</evidence>
<name>A0A848M2T5_PAELE</name>
<accession>A0A848M2T5</accession>
<keyword evidence="4 6" id="KW-0274">FAD</keyword>
<dbReference type="PANTHER" id="PTHR11455">
    <property type="entry name" value="CRYPTOCHROME"/>
    <property type="match status" value="1"/>
</dbReference>
<dbReference type="GO" id="GO:0071949">
    <property type="term" value="F:FAD binding"/>
    <property type="evidence" value="ECO:0007669"/>
    <property type="project" value="TreeGrafter"/>
</dbReference>
<dbReference type="GO" id="GO:0003677">
    <property type="term" value="F:DNA binding"/>
    <property type="evidence" value="ECO:0007669"/>
    <property type="project" value="TreeGrafter"/>
</dbReference>
<dbReference type="RefSeq" id="WP_169503831.1">
    <property type="nucleotide sequence ID" value="NZ_JABBPN010000003.1"/>
</dbReference>
<dbReference type="PRINTS" id="PR00147">
    <property type="entry name" value="DNAPHOTLYASE"/>
</dbReference>
<feature type="binding site" evidence="6">
    <location>
        <begin position="382"/>
        <end position="384"/>
    </location>
    <ligand>
        <name>FAD</name>
        <dbReference type="ChEBI" id="CHEBI:57692"/>
    </ligand>
</feature>
<dbReference type="GO" id="GO:0003904">
    <property type="term" value="F:deoxyribodipyrimidine photo-lyase activity"/>
    <property type="evidence" value="ECO:0007669"/>
    <property type="project" value="TreeGrafter"/>
</dbReference>
<comment type="function">
    <text evidence="7">May have a photoreceptor function.</text>
</comment>
<dbReference type="InterPro" id="IPR036134">
    <property type="entry name" value="Crypto/Photolyase_FAD-like_sf"/>
</dbReference>
<gene>
    <name evidence="9" type="ORF">HII30_04595</name>
</gene>
<feature type="binding site" evidence="6">
    <location>
        <position position="232"/>
    </location>
    <ligand>
        <name>FAD</name>
        <dbReference type="ChEBI" id="CHEBI:57692"/>
    </ligand>
</feature>
<dbReference type="InterPro" id="IPR006050">
    <property type="entry name" value="DNA_photolyase_N"/>
</dbReference>
<dbReference type="GO" id="GO:0000719">
    <property type="term" value="P:photoreactive repair"/>
    <property type="evidence" value="ECO:0007669"/>
    <property type="project" value="TreeGrafter"/>
</dbReference>
<dbReference type="PROSITE" id="PS51645">
    <property type="entry name" value="PHR_CRY_ALPHA_BETA"/>
    <property type="match status" value="1"/>
</dbReference>
<organism evidence="9 10">
    <name type="scientific">Paenibacillus lemnae</name>
    <dbReference type="NCBI Taxonomy" id="1330551"/>
    <lineage>
        <taxon>Bacteria</taxon>
        <taxon>Bacillati</taxon>
        <taxon>Bacillota</taxon>
        <taxon>Bacilli</taxon>
        <taxon>Bacillales</taxon>
        <taxon>Paenibacillaceae</taxon>
        <taxon>Paenibacillus</taxon>
    </lineage>
</organism>
<feature type="domain" description="Photolyase/cryptochrome alpha/beta" evidence="8">
    <location>
        <begin position="2"/>
        <end position="136"/>
    </location>
</feature>
<dbReference type="InterPro" id="IPR014133">
    <property type="entry name" value="Cry_DASH"/>
</dbReference>
<reference evidence="9 10" key="1">
    <citation type="submission" date="2020-04" db="EMBL/GenBank/DDBJ databases">
        <title>Paenibacillus algicola sp. nov., a novel marine bacterium producing alginate lyase.</title>
        <authorList>
            <person name="Huang H."/>
        </authorList>
    </citation>
    <scope>NUCLEOTIDE SEQUENCE [LARGE SCALE GENOMIC DNA]</scope>
    <source>
        <strain evidence="9 10">L7-75</strain>
    </source>
</reference>
<comment type="caution">
    <text evidence="9">The sequence shown here is derived from an EMBL/GenBank/DDBJ whole genome shotgun (WGS) entry which is preliminary data.</text>
</comment>
<dbReference type="Gene3D" id="1.10.579.10">
    <property type="entry name" value="DNA Cyclobutane Dipyrimidine Photolyase, subunit A, domain 3"/>
    <property type="match status" value="1"/>
</dbReference>
<keyword evidence="5 7" id="KW-0157">Chromophore</keyword>
<dbReference type="Pfam" id="PF00875">
    <property type="entry name" value="DNA_photolyase"/>
    <property type="match status" value="1"/>
</dbReference>
<dbReference type="Pfam" id="PF03441">
    <property type="entry name" value="FAD_binding_7"/>
    <property type="match status" value="1"/>
</dbReference>
<dbReference type="NCBIfam" id="TIGR02765">
    <property type="entry name" value="crypto_DASH"/>
    <property type="match status" value="1"/>
</dbReference>
<protein>
    <recommendedName>
        <fullName evidence="2 7">Cryptochrome DASH</fullName>
    </recommendedName>
</protein>
<evidence type="ECO:0000256" key="7">
    <source>
        <dbReference type="RuleBase" id="RU367151"/>
    </source>
</evidence>
<comment type="cofactor">
    <cofactor evidence="7">
        <name>(6R)-5,10-methylene-5,6,7,8-tetrahydrofolate</name>
        <dbReference type="ChEBI" id="CHEBI:15636"/>
    </cofactor>
    <text evidence="7">Binds 1 5,10-methenyltetrahydrofolate (MTHF) per subunit.</text>
</comment>